<sequence>MAKNVFLFSGQGSQYTGMAKELCEKYPAAKAVFDKANEVLGYDIADIAFNGPDEELNKTINSQPAIMACSLAAFEAAKAEGITFDGVAGHSLGEYAAMVAAGVVSIEDGFKLIKARASAMQKAAESASGAMYAIIGLEAAEVEKICEETEGYVVPVNYNSSVQTVIAGDTAACEAAAAKFAEMKKKAIKLNVASAFHSKLMQPAADEFITSAKEITFNPAEKEFYSNVLGTKLTDFSNMPELLAKHIVSPVKFTSELAEMENAGYENFIELGPNKVLTGLVKKTLKGKNAVNIENEATLAKALESLNG</sequence>
<keyword evidence="1 4" id="KW-0808">Transferase</keyword>
<accession>A0A011V1A6</accession>
<dbReference type="PANTHER" id="PTHR42681:SF1">
    <property type="entry name" value="MALONYL-COA-ACYL CARRIER PROTEIN TRANSACYLASE, MITOCHONDRIAL"/>
    <property type="match status" value="1"/>
</dbReference>
<dbReference type="Proteomes" id="UP000021369">
    <property type="component" value="Unassembled WGS sequence"/>
</dbReference>
<dbReference type="AlphaFoldDB" id="A0A011V1A6"/>
<evidence type="ECO:0000256" key="4">
    <source>
        <dbReference type="PIRNR" id="PIRNR000446"/>
    </source>
</evidence>
<evidence type="ECO:0000313" key="8">
    <source>
        <dbReference type="Proteomes" id="UP000021369"/>
    </source>
</evidence>
<dbReference type="InterPro" id="IPR024925">
    <property type="entry name" value="Malonyl_CoA-ACP_transAc"/>
</dbReference>
<dbReference type="GO" id="GO:0005829">
    <property type="term" value="C:cytosol"/>
    <property type="evidence" value="ECO:0007669"/>
    <property type="project" value="TreeGrafter"/>
</dbReference>
<evidence type="ECO:0000259" key="6">
    <source>
        <dbReference type="SMART" id="SM00827"/>
    </source>
</evidence>
<keyword evidence="8" id="KW-1185">Reference proteome</keyword>
<evidence type="ECO:0000256" key="2">
    <source>
        <dbReference type="ARBA" id="ARBA00023315"/>
    </source>
</evidence>
<feature type="active site" evidence="5">
    <location>
        <position position="197"/>
    </location>
</feature>
<dbReference type="EMBL" id="JEOB01000002">
    <property type="protein sequence ID" value="EXM39242.1"/>
    <property type="molecule type" value="Genomic_DNA"/>
</dbReference>
<dbReference type="RefSeq" id="WP_037285594.1">
    <property type="nucleotide sequence ID" value="NZ_JEOB01000002.1"/>
</dbReference>
<dbReference type="OrthoDB" id="9805460at2"/>
<dbReference type="PATRIC" id="fig|1341156.4.peg.864"/>
<dbReference type="GO" id="GO:0006633">
    <property type="term" value="P:fatty acid biosynthetic process"/>
    <property type="evidence" value="ECO:0007669"/>
    <property type="project" value="TreeGrafter"/>
</dbReference>
<dbReference type="PIRSF" id="PIRSF000446">
    <property type="entry name" value="Mct"/>
    <property type="match status" value="1"/>
</dbReference>
<evidence type="ECO:0000256" key="5">
    <source>
        <dbReference type="PIRSR" id="PIRSR000446-1"/>
    </source>
</evidence>
<dbReference type="SUPFAM" id="SSF55048">
    <property type="entry name" value="Probable ACP-binding domain of malonyl-CoA ACP transacylase"/>
    <property type="match status" value="1"/>
</dbReference>
<organism evidence="7 8">
    <name type="scientific">Ruminococcus albus SY3</name>
    <dbReference type="NCBI Taxonomy" id="1341156"/>
    <lineage>
        <taxon>Bacteria</taxon>
        <taxon>Bacillati</taxon>
        <taxon>Bacillota</taxon>
        <taxon>Clostridia</taxon>
        <taxon>Eubacteriales</taxon>
        <taxon>Oscillospiraceae</taxon>
        <taxon>Ruminococcus</taxon>
    </lineage>
</organism>
<dbReference type="PANTHER" id="PTHR42681">
    <property type="entry name" value="MALONYL-COA-ACYL CARRIER PROTEIN TRANSACYLASE, MITOCHONDRIAL"/>
    <property type="match status" value="1"/>
</dbReference>
<feature type="domain" description="Malonyl-CoA:ACP transacylase (MAT)" evidence="6">
    <location>
        <begin position="7"/>
        <end position="303"/>
    </location>
</feature>
<comment type="caution">
    <text evidence="7">The sequence shown here is derived from an EMBL/GenBank/DDBJ whole genome shotgun (WGS) entry which is preliminary data.</text>
</comment>
<comment type="catalytic activity">
    <reaction evidence="3 4">
        <text>holo-[ACP] + malonyl-CoA = malonyl-[ACP] + CoA</text>
        <dbReference type="Rhea" id="RHEA:41792"/>
        <dbReference type="Rhea" id="RHEA-COMP:9623"/>
        <dbReference type="Rhea" id="RHEA-COMP:9685"/>
        <dbReference type="ChEBI" id="CHEBI:57287"/>
        <dbReference type="ChEBI" id="CHEBI:57384"/>
        <dbReference type="ChEBI" id="CHEBI:64479"/>
        <dbReference type="ChEBI" id="CHEBI:78449"/>
        <dbReference type="EC" id="2.3.1.39"/>
    </reaction>
</comment>
<dbReference type="InterPro" id="IPR014043">
    <property type="entry name" value="Acyl_transferase_dom"/>
</dbReference>
<evidence type="ECO:0000313" key="7">
    <source>
        <dbReference type="EMBL" id="EXM39242.1"/>
    </source>
</evidence>
<dbReference type="EC" id="2.3.1.39" evidence="4"/>
<dbReference type="SUPFAM" id="SSF52151">
    <property type="entry name" value="FabD/lysophospholipase-like"/>
    <property type="match status" value="1"/>
</dbReference>
<keyword evidence="2 4" id="KW-0012">Acyltransferase</keyword>
<protein>
    <recommendedName>
        <fullName evidence="4">Malonyl CoA-acyl carrier protein transacylase</fullName>
        <ecNumber evidence="4">2.3.1.39</ecNumber>
    </recommendedName>
</protein>
<evidence type="ECO:0000256" key="3">
    <source>
        <dbReference type="ARBA" id="ARBA00048462"/>
    </source>
</evidence>
<name>A0A011V1A6_RUMAL</name>
<dbReference type="InterPro" id="IPR001227">
    <property type="entry name" value="Ac_transferase_dom_sf"/>
</dbReference>
<gene>
    <name evidence="7" type="ORF">RASY3_04500</name>
</gene>
<dbReference type="InterPro" id="IPR050858">
    <property type="entry name" value="Mal-CoA-ACP_Trans/PKS_FabD"/>
</dbReference>
<dbReference type="Gene3D" id="3.40.366.10">
    <property type="entry name" value="Malonyl-Coenzyme A Acyl Carrier Protein, domain 2"/>
    <property type="match status" value="1"/>
</dbReference>
<proteinExistence type="inferred from homology"/>
<dbReference type="SMART" id="SM00827">
    <property type="entry name" value="PKS_AT"/>
    <property type="match status" value="1"/>
</dbReference>
<dbReference type="InterPro" id="IPR016035">
    <property type="entry name" value="Acyl_Trfase/lysoPLipase"/>
</dbReference>
<evidence type="ECO:0000256" key="1">
    <source>
        <dbReference type="ARBA" id="ARBA00022679"/>
    </source>
</evidence>
<dbReference type="GO" id="GO:0004314">
    <property type="term" value="F:[acyl-carrier-protein] S-malonyltransferase activity"/>
    <property type="evidence" value="ECO:0007669"/>
    <property type="project" value="UniProtKB-EC"/>
</dbReference>
<reference evidence="7 8" key="1">
    <citation type="submission" date="2013-06" db="EMBL/GenBank/DDBJ databases">
        <title>Rumen cellulosomics: divergent fiber-degrading strategies revealed by comparative genome-wide analysis of six Ruminococcal strains.</title>
        <authorList>
            <person name="Dassa B."/>
            <person name="Borovok I."/>
            <person name="Lamed R."/>
            <person name="Flint H."/>
            <person name="Yeoman C.J."/>
            <person name="White B."/>
            <person name="Bayer E.A."/>
        </authorList>
    </citation>
    <scope>NUCLEOTIDE SEQUENCE [LARGE SCALE GENOMIC DNA]</scope>
    <source>
        <strain evidence="7 8">SY3</strain>
    </source>
</reference>
<dbReference type="InterPro" id="IPR016036">
    <property type="entry name" value="Malonyl_transacylase_ACP-bd"/>
</dbReference>
<dbReference type="NCBIfam" id="TIGR00128">
    <property type="entry name" value="fabD"/>
    <property type="match status" value="1"/>
</dbReference>
<dbReference type="InterPro" id="IPR004410">
    <property type="entry name" value="Malonyl_CoA-ACP_transAc_FabD"/>
</dbReference>
<comment type="similarity">
    <text evidence="4">Belongs to the fabD family.</text>
</comment>
<dbReference type="Gene3D" id="3.30.70.250">
    <property type="entry name" value="Malonyl-CoA ACP transacylase, ACP-binding"/>
    <property type="match status" value="1"/>
</dbReference>
<dbReference type="Pfam" id="PF00698">
    <property type="entry name" value="Acyl_transf_1"/>
    <property type="match status" value="1"/>
</dbReference>
<feature type="active site" evidence="5">
    <location>
        <position position="91"/>
    </location>
</feature>